<feature type="compositionally biased region" description="Polar residues" evidence="3">
    <location>
        <begin position="399"/>
        <end position="414"/>
    </location>
</feature>
<evidence type="ECO:0000313" key="7">
    <source>
        <dbReference type="Proteomes" id="UP000245783"/>
    </source>
</evidence>
<dbReference type="Pfam" id="PF00790">
    <property type="entry name" value="VHS"/>
    <property type="match status" value="1"/>
</dbReference>
<dbReference type="InterPro" id="IPR008942">
    <property type="entry name" value="ENTH_VHS"/>
</dbReference>
<feature type="domain" description="GAT" evidence="5">
    <location>
        <begin position="210"/>
        <end position="298"/>
    </location>
</feature>
<reference evidence="6 7" key="1">
    <citation type="journal article" date="2018" name="Mol. Biol. Evol.">
        <title>Broad Genomic Sampling Reveals a Smut Pathogenic Ancestry of the Fungal Clade Ustilaginomycotina.</title>
        <authorList>
            <person name="Kijpornyongpan T."/>
            <person name="Mondo S.J."/>
            <person name="Barry K."/>
            <person name="Sandor L."/>
            <person name="Lee J."/>
            <person name="Lipzen A."/>
            <person name="Pangilinan J."/>
            <person name="LaButti K."/>
            <person name="Hainaut M."/>
            <person name="Henrissat B."/>
            <person name="Grigoriev I.V."/>
            <person name="Spatafora J.W."/>
            <person name="Aime M.C."/>
        </authorList>
    </citation>
    <scope>NUCLEOTIDE SEQUENCE [LARGE SCALE GENOMIC DNA]</scope>
    <source>
        <strain evidence="6 7">MCA 4658</strain>
    </source>
</reference>
<feature type="region of interest" description="Disordered" evidence="3">
    <location>
        <begin position="398"/>
        <end position="488"/>
    </location>
</feature>
<evidence type="ECO:0008006" key="8">
    <source>
        <dbReference type="Google" id="ProtNLM"/>
    </source>
</evidence>
<organism evidence="6 7">
    <name type="scientific">Ceraceosorus guamensis</name>
    <dbReference type="NCBI Taxonomy" id="1522189"/>
    <lineage>
        <taxon>Eukaryota</taxon>
        <taxon>Fungi</taxon>
        <taxon>Dikarya</taxon>
        <taxon>Basidiomycota</taxon>
        <taxon>Ustilaginomycotina</taxon>
        <taxon>Exobasidiomycetes</taxon>
        <taxon>Ceraceosorales</taxon>
        <taxon>Ceraceosoraceae</taxon>
        <taxon>Ceraceosorus</taxon>
    </lineage>
</organism>
<dbReference type="PROSITE" id="PS50179">
    <property type="entry name" value="VHS"/>
    <property type="match status" value="1"/>
</dbReference>
<protein>
    <recommendedName>
        <fullName evidence="8">VHS domain-containing protein</fullName>
    </recommendedName>
</protein>
<evidence type="ECO:0000259" key="5">
    <source>
        <dbReference type="PROSITE" id="PS50909"/>
    </source>
</evidence>
<dbReference type="InParanoid" id="A0A316W6X6"/>
<evidence type="ECO:0000256" key="1">
    <source>
        <dbReference type="ARBA" id="ARBA00022448"/>
    </source>
</evidence>
<dbReference type="CDD" id="cd16980">
    <property type="entry name" value="VHS_Lsb5"/>
    <property type="match status" value="1"/>
</dbReference>
<dbReference type="InterPro" id="IPR044103">
    <property type="entry name" value="GAT_LSB5"/>
</dbReference>
<feature type="domain" description="VHS" evidence="4">
    <location>
        <begin position="24"/>
        <end position="142"/>
    </location>
</feature>
<evidence type="ECO:0000256" key="2">
    <source>
        <dbReference type="ARBA" id="ARBA00022927"/>
    </source>
</evidence>
<dbReference type="OrthoDB" id="10068368at2759"/>
<evidence type="ECO:0000256" key="3">
    <source>
        <dbReference type="SAM" id="MobiDB-lite"/>
    </source>
</evidence>
<dbReference type="GO" id="GO:0006897">
    <property type="term" value="P:endocytosis"/>
    <property type="evidence" value="ECO:0007669"/>
    <property type="project" value="InterPro"/>
</dbReference>
<dbReference type="GO" id="GO:0035091">
    <property type="term" value="F:phosphatidylinositol binding"/>
    <property type="evidence" value="ECO:0007669"/>
    <property type="project" value="InterPro"/>
</dbReference>
<dbReference type="InterPro" id="IPR045007">
    <property type="entry name" value="LSB5"/>
</dbReference>
<dbReference type="GO" id="GO:0030479">
    <property type="term" value="C:actin cortical patch"/>
    <property type="evidence" value="ECO:0007669"/>
    <property type="project" value="TreeGrafter"/>
</dbReference>
<gene>
    <name evidence="6" type="ORF">IE81DRAFT_319924</name>
</gene>
<dbReference type="Pfam" id="PF03127">
    <property type="entry name" value="GAT"/>
    <property type="match status" value="1"/>
</dbReference>
<proteinExistence type="predicted"/>
<dbReference type="AlphaFoldDB" id="A0A316W6X6"/>
<keyword evidence="1" id="KW-0813">Transport</keyword>
<keyword evidence="2" id="KW-0653">Protein transport</keyword>
<dbReference type="PANTHER" id="PTHR47789">
    <property type="entry name" value="LAS SEVENTEEN-BINDING PROTEIN 5"/>
    <property type="match status" value="1"/>
</dbReference>
<keyword evidence="7" id="KW-1185">Reference proteome</keyword>
<dbReference type="PANTHER" id="PTHR47789:SF1">
    <property type="entry name" value="LAS SEVENTEEN-BINDING PROTEIN 5"/>
    <property type="match status" value="1"/>
</dbReference>
<dbReference type="Proteomes" id="UP000245783">
    <property type="component" value="Unassembled WGS sequence"/>
</dbReference>
<feature type="compositionally biased region" description="Basic and acidic residues" evidence="3">
    <location>
        <begin position="445"/>
        <end position="457"/>
    </location>
</feature>
<dbReference type="SUPFAM" id="SSF89009">
    <property type="entry name" value="GAT-like domain"/>
    <property type="match status" value="1"/>
</dbReference>
<accession>A0A316W6X6</accession>
<dbReference type="PROSITE" id="PS50909">
    <property type="entry name" value="GAT"/>
    <property type="match status" value="1"/>
</dbReference>
<dbReference type="RefSeq" id="XP_025372797.1">
    <property type="nucleotide sequence ID" value="XM_025512869.1"/>
</dbReference>
<dbReference type="InterPro" id="IPR002014">
    <property type="entry name" value="VHS_dom"/>
</dbReference>
<feature type="compositionally biased region" description="Basic and acidic residues" evidence="3">
    <location>
        <begin position="163"/>
        <end position="193"/>
    </location>
</feature>
<dbReference type="SMART" id="SM00288">
    <property type="entry name" value="VHS"/>
    <property type="match status" value="1"/>
</dbReference>
<sequence length="507" mass="56633">MNRLEAALGTSKPFSSVSVWIDRLSSEAYKEDDYEGIIELVDAINIQSTGPAEASRALRKKLKYGSVHGQKRALTMLRATVENGGPRYQTSFADPQLVERIKLMSQDPLVDASVRKKLMRLLLQWQIQYKSEPTMRHVAGLYAACGGGRKSDAQLKSEAAEAFRKRKEEEDRQRQIRSDQKAAERLQKEEDKRKAKQRGNQPRVVFNFEKEKPQILSSLATSQQAATSLVNALQHVNREKENVSDNERVKHYLAAVKAERKKIVRYVQLVRDEEFLGGLISANDQIILSLQLYDKLLKPADVDSDDEPLAAISSKTAAQREQERIAAEDAEIEIVRKRIADAHLDLPEGQLDQLQDRQRMRIERHNSYRSSIRSGVEGGHSGPVRDLIDLDFDAADSHSAGQATNHTRGHTGTLSDYSDYESDSDGEAGSSGARAGATGATGAERWGDMGAYDRDAGFEPLAHRPQIGEPVLEDDGDPFGDDREAQEDFERLMANQRPAQRHDFAAV</sequence>
<dbReference type="InterPro" id="IPR004152">
    <property type="entry name" value="GAT_dom"/>
</dbReference>
<dbReference type="STRING" id="1522189.A0A316W6X6"/>
<dbReference type="GO" id="GO:0007015">
    <property type="term" value="P:actin filament organization"/>
    <property type="evidence" value="ECO:0007669"/>
    <property type="project" value="InterPro"/>
</dbReference>
<dbReference type="Gene3D" id="1.25.40.90">
    <property type="match status" value="1"/>
</dbReference>
<dbReference type="GO" id="GO:0015031">
    <property type="term" value="P:protein transport"/>
    <property type="evidence" value="ECO:0007669"/>
    <property type="project" value="UniProtKB-KW"/>
</dbReference>
<dbReference type="InterPro" id="IPR038425">
    <property type="entry name" value="GAT_sf"/>
</dbReference>
<dbReference type="EMBL" id="KZ819354">
    <property type="protein sequence ID" value="PWN45637.1"/>
    <property type="molecule type" value="Genomic_DNA"/>
</dbReference>
<dbReference type="GO" id="GO:0043130">
    <property type="term" value="F:ubiquitin binding"/>
    <property type="evidence" value="ECO:0007669"/>
    <property type="project" value="InterPro"/>
</dbReference>
<dbReference type="GO" id="GO:0007034">
    <property type="term" value="P:vacuolar transport"/>
    <property type="evidence" value="ECO:0007669"/>
    <property type="project" value="UniProtKB-ARBA"/>
</dbReference>
<evidence type="ECO:0000259" key="4">
    <source>
        <dbReference type="PROSITE" id="PS50179"/>
    </source>
</evidence>
<dbReference type="Gene3D" id="1.20.58.160">
    <property type="match status" value="1"/>
</dbReference>
<dbReference type="GO" id="GO:0051666">
    <property type="term" value="P:actin cortical patch localization"/>
    <property type="evidence" value="ECO:0007669"/>
    <property type="project" value="TreeGrafter"/>
</dbReference>
<dbReference type="CDD" id="cd14232">
    <property type="entry name" value="GAT_LSB5"/>
    <property type="match status" value="1"/>
</dbReference>
<feature type="region of interest" description="Disordered" evidence="3">
    <location>
        <begin position="163"/>
        <end position="202"/>
    </location>
</feature>
<dbReference type="SUPFAM" id="SSF48464">
    <property type="entry name" value="ENTH/VHS domain"/>
    <property type="match status" value="1"/>
</dbReference>
<feature type="compositionally biased region" description="Low complexity" evidence="3">
    <location>
        <begin position="427"/>
        <end position="444"/>
    </location>
</feature>
<evidence type="ECO:0000313" key="6">
    <source>
        <dbReference type="EMBL" id="PWN45637.1"/>
    </source>
</evidence>
<dbReference type="FunCoup" id="A0A316W6X6">
    <property type="interactions" value="16"/>
</dbReference>
<dbReference type="GeneID" id="37034739"/>
<name>A0A316W6X6_9BASI</name>